<feature type="transmembrane region" description="Helical" evidence="12">
    <location>
        <begin position="202"/>
        <end position="223"/>
    </location>
</feature>
<feature type="transmembrane region" description="Helical" evidence="12">
    <location>
        <begin position="235"/>
        <end position="256"/>
    </location>
</feature>
<feature type="transmembrane region" description="Helical" evidence="12">
    <location>
        <begin position="161"/>
        <end position="182"/>
    </location>
</feature>
<keyword evidence="8 12" id="KW-1133">Transmembrane helix</keyword>
<keyword evidence="6" id="KW-0851">Voltage-gated channel</keyword>
<dbReference type="FunFam" id="3.30.710.10:FF:000152">
    <property type="entry name" value="Predicted protein"/>
    <property type="match status" value="1"/>
</dbReference>
<keyword evidence="7" id="KW-0630">Potassium</keyword>
<evidence type="ECO:0000256" key="5">
    <source>
        <dbReference type="ARBA" id="ARBA00022826"/>
    </source>
</evidence>
<organism evidence="14 15">
    <name type="scientific">Acropora cervicornis</name>
    <name type="common">Staghorn coral</name>
    <dbReference type="NCBI Taxonomy" id="6130"/>
    <lineage>
        <taxon>Eukaryota</taxon>
        <taxon>Metazoa</taxon>
        <taxon>Cnidaria</taxon>
        <taxon>Anthozoa</taxon>
        <taxon>Hexacorallia</taxon>
        <taxon>Scleractinia</taxon>
        <taxon>Astrocoeniina</taxon>
        <taxon>Acroporidae</taxon>
        <taxon>Acropora</taxon>
    </lineage>
</organism>
<dbReference type="Gene3D" id="1.20.120.350">
    <property type="entry name" value="Voltage-gated potassium channels. Chain C"/>
    <property type="match status" value="1"/>
</dbReference>
<keyword evidence="11" id="KW-0407">Ion channel</keyword>
<feature type="transmembrane region" description="Helical" evidence="12">
    <location>
        <begin position="358"/>
        <end position="386"/>
    </location>
</feature>
<proteinExistence type="predicted"/>
<dbReference type="InterPro" id="IPR005821">
    <property type="entry name" value="Ion_trans_dom"/>
</dbReference>
<comment type="subcellular location">
    <subcellularLocation>
        <location evidence="1">Membrane</location>
        <topology evidence="1">Multi-pass membrane protein</topology>
    </subcellularLocation>
</comment>
<dbReference type="GO" id="GO:0001508">
    <property type="term" value="P:action potential"/>
    <property type="evidence" value="ECO:0007669"/>
    <property type="project" value="TreeGrafter"/>
</dbReference>
<dbReference type="PRINTS" id="PR01494">
    <property type="entry name" value="KV9CHANNEL"/>
</dbReference>
<evidence type="ECO:0000256" key="6">
    <source>
        <dbReference type="ARBA" id="ARBA00022882"/>
    </source>
</evidence>
<dbReference type="InterPro" id="IPR003968">
    <property type="entry name" value="K_chnl_volt-dep_Kv"/>
</dbReference>
<dbReference type="InterPro" id="IPR011333">
    <property type="entry name" value="SKP1/BTB/POZ_sf"/>
</dbReference>
<dbReference type="SUPFAM" id="SSF54695">
    <property type="entry name" value="POZ domain"/>
    <property type="match status" value="1"/>
</dbReference>
<dbReference type="GO" id="GO:0005249">
    <property type="term" value="F:voltage-gated potassium channel activity"/>
    <property type="evidence" value="ECO:0007669"/>
    <property type="project" value="InterPro"/>
</dbReference>
<protein>
    <submittedName>
        <fullName evidence="14">Potassium voltage-gated channel subfamily D member 3</fullName>
    </submittedName>
</protein>
<feature type="transmembrane region" description="Helical" evidence="12">
    <location>
        <begin position="262"/>
        <end position="281"/>
    </location>
</feature>
<reference evidence="14" key="2">
    <citation type="journal article" date="2023" name="Science">
        <title>Genomic signatures of disease resistance in endangered staghorn corals.</title>
        <authorList>
            <person name="Vollmer S.V."/>
            <person name="Selwyn J.D."/>
            <person name="Despard B.A."/>
            <person name="Roesel C.L."/>
        </authorList>
    </citation>
    <scope>NUCLEOTIDE SEQUENCE</scope>
    <source>
        <strain evidence="14">K2</strain>
    </source>
</reference>
<reference evidence="14" key="1">
    <citation type="journal article" date="2023" name="G3 (Bethesda)">
        <title>Whole genome assembly and annotation of the endangered Caribbean coral Acropora cervicornis.</title>
        <authorList>
            <person name="Selwyn J.D."/>
            <person name="Vollmer S.V."/>
        </authorList>
    </citation>
    <scope>NUCLEOTIDE SEQUENCE</scope>
    <source>
        <strain evidence="14">K2</strain>
    </source>
</reference>
<dbReference type="GO" id="GO:0051260">
    <property type="term" value="P:protein homooligomerization"/>
    <property type="evidence" value="ECO:0007669"/>
    <property type="project" value="InterPro"/>
</dbReference>
<dbReference type="InterPro" id="IPR000210">
    <property type="entry name" value="BTB/POZ_dom"/>
</dbReference>
<keyword evidence="15" id="KW-1185">Reference proteome</keyword>
<dbReference type="PRINTS" id="PR01491">
    <property type="entry name" value="KVCHANNEL"/>
</dbReference>
<evidence type="ECO:0000256" key="7">
    <source>
        <dbReference type="ARBA" id="ARBA00022958"/>
    </source>
</evidence>
<keyword evidence="3" id="KW-0633">Potassium transport</keyword>
<dbReference type="GO" id="GO:0008076">
    <property type="term" value="C:voltage-gated potassium channel complex"/>
    <property type="evidence" value="ECO:0007669"/>
    <property type="project" value="InterPro"/>
</dbReference>
<dbReference type="Pfam" id="PF02214">
    <property type="entry name" value="BTB_2"/>
    <property type="match status" value="1"/>
</dbReference>
<keyword evidence="5" id="KW-0631">Potassium channel</keyword>
<dbReference type="AlphaFoldDB" id="A0AAD9VED9"/>
<dbReference type="SUPFAM" id="SSF81324">
    <property type="entry name" value="Voltage-gated potassium channels"/>
    <property type="match status" value="1"/>
</dbReference>
<evidence type="ECO:0000256" key="8">
    <source>
        <dbReference type="ARBA" id="ARBA00022989"/>
    </source>
</evidence>
<evidence type="ECO:0000313" key="14">
    <source>
        <dbReference type="EMBL" id="KAK2571339.1"/>
    </source>
</evidence>
<evidence type="ECO:0000256" key="10">
    <source>
        <dbReference type="ARBA" id="ARBA00023136"/>
    </source>
</evidence>
<evidence type="ECO:0000256" key="9">
    <source>
        <dbReference type="ARBA" id="ARBA00023065"/>
    </source>
</evidence>
<dbReference type="Gene3D" id="1.10.287.70">
    <property type="match status" value="1"/>
</dbReference>
<dbReference type="PANTHER" id="PTHR11537">
    <property type="entry name" value="VOLTAGE-GATED POTASSIUM CHANNEL"/>
    <property type="match status" value="1"/>
</dbReference>
<keyword evidence="10 12" id="KW-0472">Membrane</keyword>
<dbReference type="InterPro" id="IPR027359">
    <property type="entry name" value="Volt_channel_dom_sf"/>
</dbReference>
<name>A0AAD9VED9_ACRCE</name>
<keyword evidence="2" id="KW-0813">Transport</keyword>
<dbReference type="SMART" id="SM00225">
    <property type="entry name" value="BTB"/>
    <property type="match status" value="1"/>
</dbReference>
<dbReference type="Gene3D" id="3.30.710.10">
    <property type="entry name" value="Potassium Channel Kv1.1, Chain A"/>
    <property type="match status" value="1"/>
</dbReference>
<dbReference type="Proteomes" id="UP001249851">
    <property type="component" value="Unassembled WGS sequence"/>
</dbReference>
<evidence type="ECO:0000256" key="4">
    <source>
        <dbReference type="ARBA" id="ARBA00022692"/>
    </source>
</evidence>
<feature type="domain" description="BTB" evidence="13">
    <location>
        <begin position="19"/>
        <end position="117"/>
    </location>
</feature>
<evidence type="ECO:0000256" key="11">
    <source>
        <dbReference type="ARBA" id="ARBA00023303"/>
    </source>
</evidence>
<dbReference type="PANTHER" id="PTHR11537:SF105">
    <property type="entry name" value="POTASSIUM VOLTAGE-GATED CHANNEL PROTEIN SHAL"/>
    <property type="match status" value="1"/>
</dbReference>
<sequence length="396" mass="46490">MTLESKTNLRKLRTEKVDQRVTLNVSGRRYCTWDSTLKKYPNTLLGSDAIKVFFDKDRKEYFLDRDPHMFRYILNFYRDGKFHLSSEDCVGAFREELSFYGIKDESIYDCCLEEFNNLINKTSKNEQETKECDCAEFRRSRNRSFLRNWLWNLLDNTETTFLGKCVQGLILILIYLSIVSTIVETERCCKELTFLEKYPDIFFRFDAVCIGVFTLEYILRLYAAENRWKFIINKMNFVDLLAVAPFYIMLLFEHFSPSSSSAVENASALMVLRMLKVFRIFKLSRHSKHMRQMGRALKRAVFDLGFLFFAFLLLNILFSSMMYYVEQTKSEETQFKSIPESMWYSTITMMTVGYGDMIPITIIGKILGSVCCLSGIIMLTLPIPIIQERTAKIKES</sequence>
<keyword evidence="4 12" id="KW-0812">Transmembrane</keyword>
<gene>
    <name evidence="14" type="ORF">P5673_003923</name>
</gene>
<evidence type="ECO:0000256" key="3">
    <source>
        <dbReference type="ARBA" id="ARBA00022538"/>
    </source>
</evidence>
<dbReference type="InterPro" id="IPR028325">
    <property type="entry name" value="VG_K_chnl"/>
</dbReference>
<accession>A0AAD9VED9</accession>
<keyword evidence="9" id="KW-0406">Ion transport</keyword>
<dbReference type="PRINTS" id="PR00169">
    <property type="entry name" value="KCHANNEL"/>
</dbReference>
<dbReference type="EMBL" id="JARQWQ010000006">
    <property type="protein sequence ID" value="KAK2571339.1"/>
    <property type="molecule type" value="Genomic_DNA"/>
</dbReference>
<evidence type="ECO:0000256" key="1">
    <source>
        <dbReference type="ARBA" id="ARBA00004141"/>
    </source>
</evidence>
<dbReference type="InterPro" id="IPR003131">
    <property type="entry name" value="T1-type_BTB"/>
</dbReference>
<dbReference type="Pfam" id="PF00520">
    <property type="entry name" value="Ion_trans"/>
    <property type="match status" value="1"/>
</dbReference>
<evidence type="ECO:0000259" key="13">
    <source>
        <dbReference type="SMART" id="SM00225"/>
    </source>
</evidence>
<feature type="transmembrane region" description="Helical" evidence="12">
    <location>
        <begin position="301"/>
        <end position="325"/>
    </location>
</feature>
<evidence type="ECO:0000256" key="12">
    <source>
        <dbReference type="SAM" id="Phobius"/>
    </source>
</evidence>
<comment type="caution">
    <text evidence="14">The sequence shown here is derived from an EMBL/GenBank/DDBJ whole genome shotgun (WGS) entry which is preliminary data.</text>
</comment>
<dbReference type="FunFam" id="1.10.287.70:FF:000028">
    <property type="entry name" value="potassium voltage-gated channel subfamily D member 3"/>
    <property type="match status" value="1"/>
</dbReference>
<evidence type="ECO:0000256" key="2">
    <source>
        <dbReference type="ARBA" id="ARBA00022448"/>
    </source>
</evidence>
<dbReference type="InterPro" id="IPR003971">
    <property type="entry name" value="K_chnl_volt-dep_Kv5/Kv9"/>
</dbReference>
<evidence type="ECO:0000313" key="15">
    <source>
        <dbReference type="Proteomes" id="UP001249851"/>
    </source>
</evidence>